<name>S7VZ58_9FLAO</name>
<dbReference type="eggNOG" id="COG1216">
    <property type="taxonomic scope" value="Bacteria"/>
</dbReference>
<keyword evidence="3" id="KW-1185">Reference proteome</keyword>
<dbReference type="InterPro" id="IPR050834">
    <property type="entry name" value="Glycosyltransf_2"/>
</dbReference>
<dbReference type="InterPro" id="IPR001173">
    <property type="entry name" value="Glyco_trans_2-like"/>
</dbReference>
<evidence type="ECO:0000313" key="3">
    <source>
        <dbReference type="Proteomes" id="UP000014962"/>
    </source>
</evidence>
<dbReference type="GO" id="GO:0016740">
    <property type="term" value="F:transferase activity"/>
    <property type="evidence" value="ECO:0007669"/>
    <property type="project" value="UniProtKB-KW"/>
</dbReference>
<dbReference type="STRING" id="641526.ADIWIN_0287"/>
<comment type="caution">
    <text evidence="2">The sequence shown here is derived from an EMBL/GenBank/DDBJ whole genome shotgun (WGS) entry which is preliminary data.</text>
</comment>
<dbReference type="PANTHER" id="PTHR43685:SF2">
    <property type="entry name" value="GLYCOSYLTRANSFERASE 2-LIKE DOMAIN-CONTAINING PROTEIN"/>
    <property type="match status" value="1"/>
</dbReference>
<dbReference type="Proteomes" id="UP000014962">
    <property type="component" value="Unassembled WGS sequence"/>
</dbReference>
<dbReference type="InterPro" id="IPR029044">
    <property type="entry name" value="Nucleotide-diphossugar_trans"/>
</dbReference>
<feature type="domain" description="Glycosyltransferase 2-like" evidence="1">
    <location>
        <begin position="7"/>
        <end position="148"/>
    </location>
</feature>
<dbReference type="AlphaFoldDB" id="S7VZ58"/>
<reference evidence="2 3" key="1">
    <citation type="journal article" date="2013" name="Genome Announc.">
        <title>Draft Genome Sequence of Winogradskyella psychrotolerans RS-3T, Isolated from the Marine Transect of Kongsfjorden, Ny-Alesund, Svalbard, Arctic Ocean.</title>
        <authorList>
            <person name="Kumar Pinnaka A."/>
            <person name="Ara S."/>
            <person name="Singh A."/>
            <person name="Shivaji S."/>
        </authorList>
    </citation>
    <scope>NUCLEOTIDE SEQUENCE [LARGE SCALE GENOMIC DNA]</scope>
    <source>
        <strain evidence="2 3">RS-3</strain>
    </source>
</reference>
<accession>S7VZ58</accession>
<proteinExistence type="predicted"/>
<dbReference type="PATRIC" id="fig|641526.4.peg.286"/>
<gene>
    <name evidence="2" type="ORF">ADIWIN_0287</name>
</gene>
<evidence type="ECO:0000313" key="2">
    <source>
        <dbReference type="EMBL" id="EPR74697.1"/>
    </source>
</evidence>
<protein>
    <submittedName>
        <fullName evidence="2">Beta-1,3-glucosyltransferase</fullName>
    </submittedName>
</protein>
<dbReference type="SUPFAM" id="SSF53448">
    <property type="entry name" value="Nucleotide-diphospho-sugar transferases"/>
    <property type="match status" value="1"/>
</dbReference>
<dbReference type="RefSeq" id="WP_020896968.1">
    <property type="nucleotide sequence ID" value="NZ_ATMR01000012.1"/>
</dbReference>
<dbReference type="Pfam" id="PF00535">
    <property type="entry name" value="Glycos_transf_2"/>
    <property type="match status" value="1"/>
</dbReference>
<sequence length="273" mass="31801">MADPRISIIVPCYNQAIYLDECLSSVIQQTYNNWECIIVNDGSPDHTEEVAKAWCEKDVRFKYIYQTNKGVSAARNLGISKAFGLYVLPLDGDDKIAEDYIENALSVFEKDAKTKVVYCKAKKFGDVNEDWVLDPFSLYNLSIKNMIFCSALFLKKDWEKIGGYDENMIHGVEDWEFWIAMLKKGGVVKQLDSVGFYYRIKEVSRQKLFDKEQYVAVLNYLSIKHADFFVEQQGNPIQIYRENIILKKFHSKVTSSFVYKMYKCLSFIYKKIK</sequence>
<organism evidence="2 3">
    <name type="scientific">Winogradskyella psychrotolerans RS-3</name>
    <dbReference type="NCBI Taxonomy" id="641526"/>
    <lineage>
        <taxon>Bacteria</taxon>
        <taxon>Pseudomonadati</taxon>
        <taxon>Bacteroidota</taxon>
        <taxon>Flavobacteriia</taxon>
        <taxon>Flavobacteriales</taxon>
        <taxon>Flavobacteriaceae</taxon>
        <taxon>Winogradskyella</taxon>
    </lineage>
</organism>
<dbReference type="OrthoDB" id="597270at2"/>
<dbReference type="PANTHER" id="PTHR43685">
    <property type="entry name" value="GLYCOSYLTRANSFERASE"/>
    <property type="match status" value="1"/>
</dbReference>
<dbReference type="Gene3D" id="3.90.550.10">
    <property type="entry name" value="Spore Coat Polysaccharide Biosynthesis Protein SpsA, Chain A"/>
    <property type="match status" value="1"/>
</dbReference>
<evidence type="ECO:0000259" key="1">
    <source>
        <dbReference type="Pfam" id="PF00535"/>
    </source>
</evidence>
<keyword evidence="2" id="KW-0808">Transferase</keyword>
<dbReference type="CDD" id="cd00761">
    <property type="entry name" value="Glyco_tranf_GTA_type"/>
    <property type="match status" value="1"/>
</dbReference>
<dbReference type="EMBL" id="ATMR01000012">
    <property type="protein sequence ID" value="EPR74697.1"/>
    <property type="molecule type" value="Genomic_DNA"/>
</dbReference>